<reference evidence="2 3" key="1">
    <citation type="submission" date="2019-09" db="EMBL/GenBank/DDBJ databases">
        <title>Screening of Novel Bioactive Compounds from Soil-Associated.</title>
        <authorList>
            <person name="Gong X."/>
        </authorList>
    </citation>
    <scope>NUCLEOTIDE SEQUENCE [LARGE SCALE GENOMIC DNA]</scope>
    <source>
        <strain evidence="2 3">Gxj-6</strain>
    </source>
</reference>
<keyword evidence="1" id="KW-0812">Transmembrane</keyword>
<keyword evidence="1" id="KW-0472">Membrane</keyword>
<evidence type="ECO:0000313" key="2">
    <source>
        <dbReference type="EMBL" id="KAA9381060.1"/>
    </source>
</evidence>
<evidence type="ECO:0000256" key="1">
    <source>
        <dbReference type="SAM" id="Phobius"/>
    </source>
</evidence>
<dbReference type="Proteomes" id="UP000327011">
    <property type="component" value="Unassembled WGS sequence"/>
</dbReference>
<feature type="transmembrane region" description="Helical" evidence="1">
    <location>
        <begin position="62"/>
        <end position="80"/>
    </location>
</feature>
<evidence type="ECO:0000313" key="3">
    <source>
        <dbReference type="Proteomes" id="UP000327011"/>
    </source>
</evidence>
<feature type="transmembrane region" description="Helical" evidence="1">
    <location>
        <begin position="34"/>
        <end position="56"/>
    </location>
</feature>
<dbReference type="Pfam" id="PF14015">
    <property type="entry name" value="DUF4231"/>
    <property type="match status" value="1"/>
</dbReference>
<keyword evidence="3" id="KW-1185">Reference proteome</keyword>
<name>A0A5J5K8M3_9ACTN</name>
<gene>
    <name evidence="2" type="ORF">F5972_07010</name>
</gene>
<dbReference type="AlphaFoldDB" id="A0A5J5K8M3"/>
<comment type="caution">
    <text evidence="2">The sequence shown here is derived from an EMBL/GenBank/DDBJ whole genome shotgun (WGS) entry which is preliminary data.</text>
</comment>
<proteinExistence type="predicted"/>
<dbReference type="EMBL" id="VYTZ01000002">
    <property type="protein sequence ID" value="KAA9381060.1"/>
    <property type="molecule type" value="Genomic_DNA"/>
</dbReference>
<dbReference type="NCBIfam" id="NF033634">
    <property type="entry name" value="SLATT_1"/>
    <property type="match status" value="1"/>
</dbReference>
<keyword evidence="1" id="KW-1133">Transmembrane helix</keyword>
<dbReference type="InterPro" id="IPR025325">
    <property type="entry name" value="DUF4231"/>
</dbReference>
<organism evidence="2 3">
    <name type="scientific">Microbispora cellulosiformans</name>
    <dbReference type="NCBI Taxonomy" id="2614688"/>
    <lineage>
        <taxon>Bacteria</taxon>
        <taxon>Bacillati</taxon>
        <taxon>Actinomycetota</taxon>
        <taxon>Actinomycetes</taxon>
        <taxon>Streptosporangiales</taxon>
        <taxon>Streptosporangiaceae</taxon>
        <taxon>Microbispora</taxon>
    </lineage>
</organism>
<accession>A0A5J5K8M3</accession>
<sequence>MIATPSDESAGYALQVADESHKWYARASIKARRYYRLSEVMQLLISAAIPLAAALIPGNARIPAVLGATLVVSTGLKSIFHWHDDYLRFSAAREAVEAERRLYLTGGEPYEDPATKDHLLAKAVTRIERQEMDVWTKIARKPPQSKR</sequence>
<protein>
    <submittedName>
        <fullName evidence="2">DUF4231 domain-containing protein</fullName>
    </submittedName>
</protein>